<evidence type="ECO:0000313" key="2">
    <source>
        <dbReference type="Proteomes" id="UP000003374"/>
    </source>
</evidence>
<dbReference type="eggNOG" id="COG2888">
    <property type="taxonomic scope" value="Bacteria"/>
</dbReference>
<evidence type="ECO:0008006" key="3">
    <source>
        <dbReference type="Google" id="ProtNLM"/>
    </source>
</evidence>
<dbReference type="Pfam" id="PF07295">
    <property type="entry name" value="DUF1451"/>
    <property type="match status" value="1"/>
</dbReference>
<dbReference type="STRING" id="314278.NB231_05871"/>
<dbReference type="RefSeq" id="WP_005000500.1">
    <property type="nucleotide sequence ID" value="NZ_CH672427.1"/>
</dbReference>
<protein>
    <recommendedName>
        <fullName evidence="3">Zinc ribbon-containing protein</fullName>
    </recommendedName>
</protein>
<comment type="caution">
    <text evidence="1">The sequence shown here is derived from an EMBL/GenBank/DDBJ whole genome shotgun (WGS) entry which is preliminary data.</text>
</comment>
<organism evidence="1 2">
    <name type="scientific">Nitrococcus mobilis Nb-231</name>
    <dbReference type="NCBI Taxonomy" id="314278"/>
    <lineage>
        <taxon>Bacteria</taxon>
        <taxon>Pseudomonadati</taxon>
        <taxon>Pseudomonadota</taxon>
        <taxon>Gammaproteobacteria</taxon>
        <taxon>Chromatiales</taxon>
        <taxon>Ectothiorhodospiraceae</taxon>
        <taxon>Nitrococcus</taxon>
    </lineage>
</organism>
<sequence length="174" mass="20278">MTERNRDHHAHAYERMLDRLRHAMEHAKLHEALETVKERAVELGELTREEAERVGSFLRRDVEDAARYSATTDEDLKSWLRMDLQLVENWIWDRFSSVADRTRLEWMALQRELQQQQTSDYYAGEVAGPGALTCSNCGAVIRFTQAEPIPVCPQCQGSVYRRAPTSKRRDRSEQ</sequence>
<proteinExistence type="predicted"/>
<dbReference type="OrthoDB" id="3174978at2"/>
<evidence type="ECO:0000313" key="1">
    <source>
        <dbReference type="EMBL" id="EAR21891.1"/>
    </source>
</evidence>
<gene>
    <name evidence="1" type="ORF">NB231_05871</name>
</gene>
<keyword evidence="2" id="KW-1185">Reference proteome</keyword>
<dbReference type="EMBL" id="AAOF01000005">
    <property type="protein sequence ID" value="EAR21891.1"/>
    <property type="molecule type" value="Genomic_DNA"/>
</dbReference>
<accession>A4BQP1</accession>
<dbReference type="HOGENOM" id="CLU_101353_0_0_6"/>
<reference evidence="1 2" key="1">
    <citation type="submission" date="2006-02" db="EMBL/GenBank/DDBJ databases">
        <authorList>
            <person name="Waterbury J."/>
            <person name="Ferriera S."/>
            <person name="Johnson J."/>
            <person name="Kravitz S."/>
            <person name="Halpern A."/>
            <person name="Remington K."/>
            <person name="Beeson K."/>
            <person name="Tran B."/>
            <person name="Rogers Y.-H."/>
            <person name="Friedman R."/>
            <person name="Venter J.C."/>
        </authorList>
    </citation>
    <scope>NUCLEOTIDE SEQUENCE [LARGE SCALE GENOMIC DNA]</scope>
    <source>
        <strain evidence="1 2">Nb-231</strain>
    </source>
</reference>
<name>A4BQP1_9GAMM</name>
<dbReference type="InterPro" id="IPR009912">
    <property type="entry name" value="DUF1451"/>
</dbReference>
<dbReference type="AlphaFoldDB" id="A4BQP1"/>
<dbReference type="Proteomes" id="UP000003374">
    <property type="component" value="Unassembled WGS sequence"/>
</dbReference>